<keyword evidence="7" id="KW-1185">Reference proteome</keyword>
<proteinExistence type="predicted"/>
<accession>A0A1V2ILR3</accession>
<evidence type="ECO:0000256" key="3">
    <source>
        <dbReference type="ARBA" id="ARBA00023004"/>
    </source>
</evidence>
<dbReference type="RefSeq" id="WP_007509784.1">
    <property type="nucleotide sequence ID" value="NZ_MOMC01000005.1"/>
</dbReference>
<comment type="caution">
    <text evidence="6">The sequence shown here is derived from an EMBL/GenBank/DDBJ whole genome shotgun (WGS) entry which is preliminary data.</text>
</comment>
<dbReference type="EMBL" id="MOMC01000005">
    <property type="protein sequence ID" value="ONH33351.1"/>
    <property type="molecule type" value="Genomic_DNA"/>
</dbReference>
<dbReference type="InterPro" id="IPR036922">
    <property type="entry name" value="Rieske_2Fe-2S_sf"/>
</dbReference>
<evidence type="ECO:0000313" key="7">
    <source>
        <dbReference type="Proteomes" id="UP000188929"/>
    </source>
</evidence>
<dbReference type="InterPro" id="IPR017941">
    <property type="entry name" value="Rieske_2Fe-2S"/>
</dbReference>
<evidence type="ECO:0000313" key="6">
    <source>
        <dbReference type="EMBL" id="ONH33351.1"/>
    </source>
</evidence>
<dbReference type="AlphaFoldDB" id="A0A1V2ILR3"/>
<organism evidence="6 7">
    <name type="scientific">Pseudofrankia asymbiotica</name>
    <dbReference type="NCBI Taxonomy" id="1834516"/>
    <lineage>
        <taxon>Bacteria</taxon>
        <taxon>Bacillati</taxon>
        <taxon>Actinomycetota</taxon>
        <taxon>Actinomycetes</taxon>
        <taxon>Frankiales</taxon>
        <taxon>Frankiaceae</taxon>
        <taxon>Pseudofrankia</taxon>
    </lineage>
</organism>
<keyword evidence="1" id="KW-0001">2Fe-2S</keyword>
<keyword evidence="2" id="KW-0479">Metal-binding</keyword>
<feature type="domain" description="Rieske" evidence="5">
    <location>
        <begin position="5"/>
        <end position="105"/>
    </location>
</feature>
<dbReference type="SUPFAM" id="SSF50022">
    <property type="entry name" value="ISP domain"/>
    <property type="match status" value="1"/>
</dbReference>
<evidence type="ECO:0000259" key="5">
    <source>
        <dbReference type="PROSITE" id="PS51296"/>
    </source>
</evidence>
<dbReference type="Gene3D" id="2.102.10.10">
    <property type="entry name" value="Rieske [2Fe-2S] iron-sulphur domain"/>
    <property type="match status" value="1"/>
</dbReference>
<dbReference type="PANTHER" id="PTHR21496:SF23">
    <property type="entry name" value="3-PHENYLPROPIONATE_CINNAMIC ACID DIOXYGENASE FERREDOXIN SUBUNIT"/>
    <property type="match status" value="1"/>
</dbReference>
<name>A0A1V2ILR3_9ACTN</name>
<evidence type="ECO:0000256" key="1">
    <source>
        <dbReference type="ARBA" id="ARBA00022714"/>
    </source>
</evidence>
<keyword evidence="3" id="KW-0408">Iron</keyword>
<keyword evidence="4" id="KW-0411">Iron-sulfur</keyword>
<dbReference type="GO" id="GO:0046872">
    <property type="term" value="F:metal ion binding"/>
    <property type="evidence" value="ECO:0007669"/>
    <property type="project" value="UniProtKB-KW"/>
</dbReference>
<gene>
    <name evidence="6" type="ORF">BL253_01855</name>
</gene>
<reference evidence="7" key="1">
    <citation type="submission" date="2016-10" db="EMBL/GenBank/DDBJ databases">
        <title>Frankia sp. NRRL B-16386 Genome sequencing.</title>
        <authorList>
            <person name="Ghodhbane-Gtari F."/>
            <person name="Swanson E."/>
            <person name="Gueddou A."/>
            <person name="Hezbri K."/>
            <person name="Ktari K."/>
            <person name="Nouioui I."/>
            <person name="Morris K."/>
            <person name="Simpson S."/>
            <person name="Abebe-Akele F."/>
            <person name="Thomas K."/>
            <person name="Gtari M."/>
            <person name="Tisa L.S."/>
        </authorList>
    </citation>
    <scope>NUCLEOTIDE SEQUENCE [LARGE SCALE GENOMIC DNA]</scope>
    <source>
        <strain evidence="7">NRRL B-16386</strain>
    </source>
</reference>
<protein>
    <submittedName>
        <fullName evidence="6">(2Fe-2S)-binding protein</fullName>
    </submittedName>
</protein>
<sequence length="107" mass="11677">MAEFYDALPVDFIEPGETTTVDVDGFPVAVANVDGEFYAFQNLCPHQGSKLGGRALDEGCFIICPTHASRYDVRSGACVRPSSSDGFNQDLMVFPTRVQDDVVQIQI</sequence>
<dbReference type="GO" id="GO:0004497">
    <property type="term" value="F:monooxygenase activity"/>
    <property type="evidence" value="ECO:0007669"/>
    <property type="project" value="UniProtKB-ARBA"/>
</dbReference>
<dbReference type="Proteomes" id="UP000188929">
    <property type="component" value="Unassembled WGS sequence"/>
</dbReference>
<dbReference type="Pfam" id="PF00355">
    <property type="entry name" value="Rieske"/>
    <property type="match status" value="1"/>
</dbReference>
<evidence type="ECO:0000256" key="2">
    <source>
        <dbReference type="ARBA" id="ARBA00022723"/>
    </source>
</evidence>
<dbReference type="PANTHER" id="PTHR21496">
    <property type="entry name" value="FERREDOXIN-RELATED"/>
    <property type="match status" value="1"/>
</dbReference>
<dbReference type="OrthoDB" id="147178at2"/>
<dbReference type="STRING" id="1834516.BL253_01855"/>
<dbReference type="GO" id="GO:0016705">
    <property type="term" value="F:oxidoreductase activity, acting on paired donors, with incorporation or reduction of molecular oxygen"/>
    <property type="evidence" value="ECO:0007669"/>
    <property type="project" value="UniProtKB-ARBA"/>
</dbReference>
<dbReference type="GO" id="GO:0051537">
    <property type="term" value="F:2 iron, 2 sulfur cluster binding"/>
    <property type="evidence" value="ECO:0007669"/>
    <property type="project" value="UniProtKB-KW"/>
</dbReference>
<dbReference type="PROSITE" id="PS51296">
    <property type="entry name" value="RIESKE"/>
    <property type="match status" value="1"/>
</dbReference>
<evidence type="ECO:0000256" key="4">
    <source>
        <dbReference type="ARBA" id="ARBA00023014"/>
    </source>
</evidence>